<accession>A0ABR4VIV6</accession>
<keyword evidence="3" id="KW-1185">Reference proteome</keyword>
<feature type="region of interest" description="Disordered" evidence="1">
    <location>
        <begin position="212"/>
        <end position="280"/>
    </location>
</feature>
<name>A0ABR4VIV6_9GAMM</name>
<evidence type="ECO:0000313" key="3">
    <source>
        <dbReference type="Proteomes" id="UP000029447"/>
    </source>
</evidence>
<protein>
    <submittedName>
        <fullName evidence="2">Uncharacterized protein</fullName>
    </submittedName>
</protein>
<comment type="caution">
    <text evidence="2">The sequence shown here is derived from an EMBL/GenBank/DDBJ whole genome shotgun (WGS) entry which is preliminary data.</text>
</comment>
<reference evidence="2 3" key="1">
    <citation type="submission" date="2014-08" db="EMBL/GenBank/DDBJ databases">
        <title>Genome sequences of NCPPB Pectobacterium isolates.</title>
        <authorList>
            <person name="Glover R.H."/>
            <person name="Sapp M."/>
            <person name="Elphinstone J."/>
        </authorList>
    </citation>
    <scope>NUCLEOTIDE SEQUENCE [LARGE SCALE GENOMIC DNA]</scope>
    <source>
        <strain evidence="2 3">NCPPB3841</strain>
    </source>
</reference>
<evidence type="ECO:0000256" key="1">
    <source>
        <dbReference type="SAM" id="MobiDB-lite"/>
    </source>
</evidence>
<gene>
    <name evidence="2" type="ORF">KU75_23885</name>
</gene>
<dbReference type="EMBL" id="JQOF01000046">
    <property type="protein sequence ID" value="KGA39221.1"/>
    <property type="molecule type" value="Genomic_DNA"/>
</dbReference>
<proteinExistence type="predicted"/>
<dbReference type="Proteomes" id="UP000029447">
    <property type="component" value="Unassembled WGS sequence"/>
</dbReference>
<organism evidence="2 3">
    <name type="scientific">Pectobacterium odoriferum</name>
    <dbReference type="NCBI Taxonomy" id="78398"/>
    <lineage>
        <taxon>Bacteria</taxon>
        <taxon>Pseudomonadati</taxon>
        <taxon>Pseudomonadota</taxon>
        <taxon>Gammaproteobacteria</taxon>
        <taxon>Enterobacterales</taxon>
        <taxon>Pectobacteriaceae</taxon>
        <taxon>Pectobacterium</taxon>
    </lineage>
</organism>
<sequence length="280" mass="28253">MIGQTTAHLPPYGQSTVEACRVKNSRNVVVPGSAFQTGVITGADLGSEARAGDATGVGTTGATTAGLVLDDVESNFAVSSFFGGCGCATGAGGNAVVGARIDFAAGAGATEDFTGDGSADNGAVWAAAEGFDMAAAATGLFTETGTPVTNTEGLLSVAVGESVVRVGTGKGWLSGFNMPDFVCAPGFVKGFPEVRGGTEMADLTGEVDNDAEAAGANERYSSRRAKQTSRFTSSTRSRHAGPATICNASLRRTGPILRWTPGKGRPSSSENVDDVEGHNE</sequence>
<evidence type="ECO:0000313" key="2">
    <source>
        <dbReference type="EMBL" id="KGA39221.1"/>
    </source>
</evidence>